<feature type="binding site" evidence="9">
    <location>
        <position position="67"/>
    </location>
    <ligand>
        <name>substrate</name>
    </ligand>
</feature>
<feature type="binding site" evidence="9">
    <location>
        <begin position="154"/>
        <end position="160"/>
    </location>
    <ligand>
        <name>ATP</name>
        <dbReference type="ChEBI" id="CHEBI:30616"/>
    </ligand>
</feature>
<dbReference type="Pfam" id="PF01467">
    <property type="entry name" value="CTP_transf_like"/>
    <property type="match status" value="1"/>
</dbReference>
<accession>A0A317PS01</accession>
<protein>
    <recommendedName>
        <fullName evidence="9">Phosphopantetheine adenylyltransferase</fullName>
        <ecNumber evidence="9">2.7.7.3</ecNumber>
    </recommendedName>
    <alternativeName>
        <fullName evidence="9">Dephospho-CoA pyrophosphorylase</fullName>
    </alternativeName>
    <alternativeName>
        <fullName evidence="9">Pantetheine-phosphate adenylyltransferase</fullName>
        <shortName evidence="9">PPAT</shortName>
    </alternativeName>
</protein>
<evidence type="ECO:0000259" key="10">
    <source>
        <dbReference type="Pfam" id="PF01467"/>
    </source>
</evidence>
<comment type="cofactor">
    <cofactor evidence="9">
        <name>Mg(2+)</name>
        <dbReference type="ChEBI" id="CHEBI:18420"/>
    </cofactor>
</comment>
<dbReference type="PRINTS" id="PR01020">
    <property type="entry name" value="LPSBIOSNTHSS"/>
</dbReference>
<dbReference type="InterPro" id="IPR001980">
    <property type="entry name" value="PPAT"/>
</dbReference>
<dbReference type="EC" id="2.7.7.3" evidence="9"/>
<reference evidence="11 12" key="1">
    <citation type="submission" date="2018-05" db="EMBL/GenBank/DDBJ databases">
        <title>Genomic Encyclopedia of Type Strains, Phase IV (KMG-IV): sequencing the most valuable type-strain genomes for metagenomic binning, comparative biology and taxonomic classification.</title>
        <authorList>
            <person name="Goeker M."/>
        </authorList>
    </citation>
    <scope>NUCLEOTIDE SEQUENCE [LARGE SCALE GENOMIC DNA]</scope>
    <source>
        <strain evidence="11 12">DSM 16791</strain>
    </source>
</reference>
<dbReference type="CDD" id="cd02163">
    <property type="entry name" value="PPAT"/>
    <property type="match status" value="1"/>
</dbReference>
<comment type="similarity">
    <text evidence="9">Belongs to the bacterial CoaD family.</text>
</comment>
<dbReference type="GO" id="GO:0005524">
    <property type="term" value="F:ATP binding"/>
    <property type="evidence" value="ECO:0007669"/>
    <property type="project" value="UniProtKB-KW"/>
</dbReference>
<comment type="subunit">
    <text evidence="9">Homohexamer.</text>
</comment>
<dbReference type="HAMAP" id="MF_00151">
    <property type="entry name" value="PPAT_bact"/>
    <property type="match status" value="1"/>
</dbReference>
<dbReference type="SUPFAM" id="SSF52374">
    <property type="entry name" value="Nucleotidylyl transferase"/>
    <property type="match status" value="1"/>
</dbReference>
<dbReference type="PANTHER" id="PTHR21342:SF1">
    <property type="entry name" value="PHOSPHOPANTETHEINE ADENYLYLTRANSFERASE"/>
    <property type="match status" value="1"/>
</dbReference>
<feature type="binding site" evidence="9">
    <location>
        <position position="104"/>
    </location>
    <ligand>
        <name>substrate</name>
    </ligand>
</feature>
<dbReference type="NCBIfam" id="TIGR01510">
    <property type="entry name" value="coaD_prev_kdtB"/>
    <property type="match status" value="1"/>
</dbReference>
<keyword evidence="12" id="KW-1185">Reference proteome</keyword>
<evidence type="ECO:0000256" key="2">
    <source>
        <dbReference type="ARBA" id="ARBA00022679"/>
    </source>
</evidence>
<dbReference type="PANTHER" id="PTHR21342">
    <property type="entry name" value="PHOSPHOPANTETHEINE ADENYLYLTRANSFERASE"/>
    <property type="match status" value="1"/>
</dbReference>
<evidence type="ECO:0000313" key="11">
    <source>
        <dbReference type="EMBL" id="PWW03939.1"/>
    </source>
</evidence>
<keyword evidence="6 9" id="KW-0460">Magnesium</keyword>
<feature type="binding site" evidence="9">
    <location>
        <position position="43"/>
    </location>
    <ligand>
        <name>ATP</name>
        <dbReference type="ChEBI" id="CHEBI:30616"/>
    </ligand>
</feature>
<comment type="subcellular location">
    <subcellularLocation>
        <location evidence="9">Cytoplasm</location>
    </subcellularLocation>
</comment>
<feature type="binding site" evidence="9">
    <location>
        <position position="129"/>
    </location>
    <ligand>
        <name>ATP</name>
        <dbReference type="ChEBI" id="CHEBI:30616"/>
    </ligand>
</feature>
<keyword evidence="3 9" id="KW-0548">Nucleotidyltransferase</keyword>
<dbReference type="InterPro" id="IPR004821">
    <property type="entry name" value="Cyt_trans-like"/>
</dbReference>
<gene>
    <name evidence="9" type="primary">coaD</name>
    <name evidence="11" type="ORF">DFR52_101628</name>
</gene>
<dbReference type="Proteomes" id="UP000246352">
    <property type="component" value="Unassembled WGS sequence"/>
</dbReference>
<name>A0A317PS01_9HYPH</name>
<comment type="pathway">
    <text evidence="9">Cofactor biosynthesis; coenzyme A biosynthesis; CoA from (R)-pantothenate: step 4/5.</text>
</comment>
<feature type="binding site" evidence="9">
    <location>
        <position position="118"/>
    </location>
    <ligand>
        <name>substrate</name>
    </ligand>
</feature>
<evidence type="ECO:0000256" key="9">
    <source>
        <dbReference type="HAMAP-Rule" id="MF_00151"/>
    </source>
</evidence>
<evidence type="ECO:0000256" key="6">
    <source>
        <dbReference type="ARBA" id="ARBA00022842"/>
    </source>
</evidence>
<comment type="function">
    <text evidence="9">Reversibly transfers an adenylyl group from ATP to 4'-phosphopantetheine, yielding dephospho-CoA (dPCoA) and pyrophosphate.</text>
</comment>
<evidence type="ECO:0000313" key="12">
    <source>
        <dbReference type="Proteomes" id="UP000246352"/>
    </source>
</evidence>
<dbReference type="Gene3D" id="3.40.50.620">
    <property type="entry name" value="HUPs"/>
    <property type="match status" value="1"/>
</dbReference>
<dbReference type="EMBL" id="QGTR01000001">
    <property type="protein sequence ID" value="PWW03939.1"/>
    <property type="molecule type" value="Genomic_DNA"/>
</dbReference>
<dbReference type="GO" id="GO:0015937">
    <property type="term" value="P:coenzyme A biosynthetic process"/>
    <property type="evidence" value="ECO:0007669"/>
    <property type="project" value="UniProtKB-UniRule"/>
</dbReference>
<proteinExistence type="inferred from homology"/>
<dbReference type="GO" id="GO:0004595">
    <property type="term" value="F:pantetheine-phosphate adenylyltransferase activity"/>
    <property type="evidence" value="ECO:0007669"/>
    <property type="project" value="UniProtKB-UniRule"/>
</dbReference>
<keyword evidence="4 9" id="KW-0547">Nucleotide-binding</keyword>
<evidence type="ECO:0000256" key="7">
    <source>
        <dbReference type="ARBA" id="ARBA00022993"/>
    </source>
</evidence>
<evidence type="ECO:0000256" key="1">
    <source>
        <dbReference type="ARBA" id="ARBA00022490"/>
    </source>
</evidence>
<keyword evidence="7 9" id="KW-0173">Coenzyme A biosynthesis</keyword>
<keyword evidence="2 9" id="KW-0808">Transferase</keyword>
<evidence type="ECO:0000256" key="3">
    <source>
        <dbReference type="ARBA" id="ARBA00022695"/>
    </source>
</evidence>
<feature type="binding site" evidence="9">
    <location>
        <begin position="35"/>
        <end position="36"/>
    </location>
    <ligand>
        <name>ATP</name>
        <dbReference type="ChEBI" id="CHEBI:30616"/>
    </ligand>
</feature>
<evidence type="ECO:0000256" key="5">
    <source>
        <dbReference type="ARBA" id="ARBA00022840"/>
    </source>
</evidence>
<comment type="catalytic activity">
    <reaction evidence="8 9">
        <text>(R)-4'-phosphopantetheine + ATP + H(+) = 3'-dephospho-CoA + diphosphate</text>
        <dbReference type="Rhea" id="RHEA:19801"/>
        <dbReference type="ChEBI" id="CHEBI:15378"/>
        <dbReference type="ChEBI" id="CHEBI:30616"/>
        <dbReference type="ChEBI" id="CHEBI:33019"/>
        <dbReference type="ChEBI" id="CHEBI:57328"/>
        <dbReference type="ChEBI" id="CHEBI:61723"/>
        <dbReference type="EC" id="2.7.7.3"/>
    </reaction>
</comment>
<dbReference type="UniPathway" id="UPA00241">
    <property type="reaction ID" value="UER00355"/>
</dbReference>
<feature type="binding site" evidence="9">
    <location>
        <position position="35"/>
    </location>
    <ligand>
        <name>substrate</name>
    </ligand>
</feature>
<keyword evidence="5 9" id="KW-0067">ATP-binding</keyword>
<dbReference type="GO" id="GO:0005737">
    <property type="term" value="C:cytoplasm"/>
    <property type="evidence" value="ECO:0007669"/>
    <property type="project" value="UniProtKB-SubCell"/>
</dbReference>
<feature type="site" description="Transition state stabilizer" evidence="9">
    <location>
        <position position="43"/>
    </location>
</feature>
<dbReference type="AlphaFoldDB" id="A0A317PS01"/>
<dbReference type="NCBIfam" id="TIGR00125">
    <property type="entry name" value="cyt_tran_rel"/>
    <property type="match status" value="1"/>
</dbReference>
<comment type="caution">
    <text evidence="11">The sequence shown here is derived from an EMBL/GenBank/DDBJ whole genome shotgun (WGS) entry which is preliminary data.</text>
</comment>
<feature type="domain" description="Cytidyltransferase-like" evidence="10">
    <location>
        <begin position="31"/>
        <end position="164"/>
    </location>
</feature>
<evidence type="ECO:0000256" key="8">
    <source>
        <dbReference type="ARBA" id="ARBA00029346"/>
    </source>
</evidence>
<feature type="binding site" evidence="9">
    <location>
        <begin position="119"/>
        <end position="121"/>
    </location>
    <ligand>
        <name>ATP</name>
        <dbReference type="ChEBI" id="CHEBI:30616"/>
    </ligand>
</feature>
<keyword evidence="1 9" id="KW-0963">Cytoplasm</keyword>
<evidence type="ECO:0000256" key="4">
    <source>
        <dbReference type="ARBA" id="ARBA00022741"/>
    </source>
</evidence>
<dbReference type="InterPro" id="IPR014729">
    <property type="entry name" value="Rossmann-like_a/b/a_fold"/>
</dbReference>
<organism evidence="11 12">
    <name type="scientific">Hoeflea marina</name>
    <dbReference type="NCBI Taxonomy" id="274592"/>
    <lineage>
        <taxon>Bacteria</taxon>
        <taxon>Pseudomonadati</taxon>
        <taxon>Pseudomonadota</taxon>
        <taxon>Alphaproteobacteria</taxon>
        <taxon>Hyphomicrobiales</taxon>
        <taxon>Rhizobiaceae</taxon>
        <taxon>Hoeflea</taxon>
    </lineage>
</organism>
<sequence length="191" mass="20368">MLNGVTIPRLMRLPWRETKAAQSGPHMKIAYYAGSFDPMTNGHLDVLLQALGLCDRLVVGIGVQASKTPMFSFDERASLIGAALREVMPDRAGDVIVQSFSGLVVDVAREAGATIMVRGLRDGTDFDYEMQMAGMNGVMAPGLQTVFVPASPANRHITATLVRQIAGMGGNVGSFVPKVVLDALAARSRAH</sequence>